<accession>X1M7E1</accession>
<evidence type="ECO:0000313" key="1">
    <source>
        <dbReference type="EMBL" id="GAI27527.1"/>
    </source>
</evidence>
<sequence length="90" mass="9784">MPTKAVDLVKPLSTTQIMVLDKNPSRTYALFVNDGAELIYLALGIPAIVNRGIRLNANGGNYEINLTNPWHGSVHAIAKAGTPDLTIQEW</sequence>
<dbReference type="EMBL" id="BARV01023098">
    <property type="protein sequence ID" value="GAI27527.1"/>
    <property type="molecule type" value="Genomic_DNA"/>
</dbReference>
<comment type="caution">
    <text evidence="1">The sequence shown here is derived from an EMBL/GenBank/DDBJ whole genome shotgun (WGS) entry which is preliminary data.</text>
</comment>
<name>X1M7E1_9ZZZZ</name>
<reference evidence="1" key="1">
    <citation type="journal article" date="2014" name="Front. Microbiol.">
        <title>High frequency of phylogenetically diverse reductive dehalogenase-homologous genes in deep subseafloor sedimentary metagenomes.</title>
        <authorList>
            <person name="Kawai M."/>
            <person name="Futagami T."/>
            <person name="Toyoda A."/>
            <person name="Takaki Y."/>
            <person name="Nishi S."/>
            <person name="Hori S."/>
            <person name="Arai W."/>
            <person name="Tsubouchi T."/>
            <person name="Morono Y."/>
            <person name="Uchiyama I."/>
            <person name="Ito T."/>
            <person name="Fujiyama A."/>
            <person name="Inagaki F."/>
            <person name="Takami H."/>
        </authorList>
    </citation>
    <scope>NUCLEOTIDE SEQUENCE</scope>
    <source>
        <strain evidence="1">Expedition CK06-06</strain>
    </source>
</reference>
<organism evidence="1">
    <name type="scientific">marine sediment metagenome</name>
    <dbReference type="NCBI Taxonomy" id="412755"/>
    <lineage>
        <taxon>unclassified sequences</taxon>
        <taxon>metagenomes</taxon>
        <taxon>ecological metagenomes</taxon>
    </lineage>
</organism>
<dbReference type="AlphaFoldDB" id="X1M7E1"/>
<proteinExistence type="predicted"/>
<protein>
    <submittedName>
        <fullName evidence="1">Uncharacterized protein</fullName>
    </submittedName>
</protein>
<gene>
    <name evidence="1" type="ORF">S06H3_37949</name>
</gene>